<dbReference type="Pfam" id="PF00534">
    <property type="entry name" value="Glycos_transf_1"/>
    <property type="match status" value="1"/>
</dbReference>
<reference evidence="2 3" key="1">
    <citation type="submission" date="2018-08" db="EMBL/GenBank/DDBJ databases">
        <title>A genome reference for cultivated species of the human gut microbiota.</title>
        <authorList>
            <person name="Zou Y."/>
            <person name="Xue W."/>
            <person name="Luo G."/>
        </authorList>
    </citation>
    <scope>NUCLEOTIDE SEQUENCE [LARGE SCALE GENOMIC DNA]</scope>
    <source>
        <strain evidence="2 3">OM02-6</strain>
    </source>
</reference>
<dbReference type="InterPro" id="IPR001296">
    <property type="entry name" value="Glyco_trans_1"/>
</dbReference>
<feature type="domain" description="Glycosyl transferase family 1" evidence="1">
    <location>
        <begin position="173"/>
        <end position="326"/>
    </location>
</feature>
<proteinExistence type="predicted"/>
<sequence length="353" mass="40134">MKVLIIISNCGIGGSQRVAMHLAKWLNGKENSLAKIVSLKKTTGNCYDMNGYDYVELSENHVIKKLRNLIKNENPDIVLSMGVPMAIYTVPASMFLNVKHVISERNDPSHFSGKPMIKYLSRFLMRFASGYVFQTRDAQKFYGMIDGKKSIVIANPLSEMQNMPTEIFSGFREKKIVSVGRLNKQKNHSLLIDAFADIVNDYPEYKLVIWGEGDEREKLENKIEQMGLKEKVLLPGATKQVFDKINSSTMFVLSSDFEGMPNALMEAMALGLPVVSTDCPCGGPHDLIQDGENGFLVPVGDREKLKEKMIMILDSLEIQNRFSKKAFSIRDEYNLERICKKWYEYFQLLVEDK</sequence>
<dbReference type="EMBL" id="QSVF01000015">
    <property type="protein sequence ID" value="RGO09341.1"/>
    <property type="molecule type" value="Genomic_DNA"/>
</dbReference>
<dbReference type="Proteomes" id="UP000261087">
    <property type="component" value="Unassembled WGS sequence"/>
</dbReference>
<evidence type="ECO:0000259" key="1">
    <source>
        <dbReference type="Pfam" id="PF00534"/>
    </source>
</evidence>
<name>A0A3E5FPK9_9FIRM</name>
<protein>
    <submittedName>
        <fullName evidence="2">Glycosyltransferase family 4 protein</fullName>
    </submittedName>
</protein>
<accession>A0A3E5FPK9</accession>
<dbReference type="GO" id="GO:0016757">
    <property type="term" value="F:glycosyltransferase activity"/>
    <property type="evidence" value="ECO:0007669"/>
    <property type="project" value="InterPro"/>
</dbReference>
<evidence type="ECO:0000313" key="2">
    <source>
        <dbReference type="EMBL" id="RGO09341.1"/>
    </source>
</evidence>
<dbReference type="PANTHER" id="PTHR12526">
    <property type="entry name" value="GLYCOSYLTRANSFERASE"/>
    <property type="match status" value="1"/>
</dbReference>
<keyword evidence="2" id="KW-0808">Transferase</keyword>
<dbReference type="RefSeq" id="WP_117605014.1">
    <property type="nucleotide sequence ID" value="NZ_CAXVJN010000043.1"/>
</dbReference>
<comment type="caution">
    <text evidence="2">The sequence shown here is derived from an EMBL/GenBank/DDBJ whole genome shotgun (WGS) entry which is preliminary data.</text>
</comment>
<dbReference type="Gene3D" id="3.40.50.2000">
    <property type="entry name" value="Glycogen Phosphorylase B"/>
    <property type="match status" value="2"/>
</dbReference>
<dbReference type="AlphaFoldDB" id="A0A3E5FPK9"/>
<evidence type="ECO:0000313" key="3">
    <source>
        <dbReference type="Proteomes" id="UP000261087"/>
    </source>
</evidence>
<organism evidence="2 3">
    <name type="scientific">Thomasclavelia spiroformis</name>
    <dbReference type="NCBI Taxonomy" id="29348"/>
    <lineage>
        <taxon>Bacteria</taxon>
        <taxon>Bacillati</taxon>
        <taxon>Bacillota</taxon>
        <taxon>Erysipelotrichia</taxon>
        <taxon>Erysipelotrichales</taxon>
        <taxon>Coprobacillaceae</taxon>
        <taxon>Thomasclavelia</taxon>
    </lineage>
</organism>
<dbReference type="SUPFAM" id="SSF53756">
    <property type="entry name" value="UDP-Glycosyltransferase/glycogen phosphorylase"/>
    <property type="match status" value="1"/>
</dbReference>
<dbReference type="CDD" id="cd03820">
    <property type="entry name" value="GT4_AmsD-like"/>
    <property type="match status" value="1"/>
</dbReference>
<gene>
    <name evidence="2" type="ORF">DXB31_07175</name>
</gene>